<feature type="compositionally biased region" description="Polar residues" evidence="1">
    <location>
        <begin position="61"/>
        <end position="77"/>
    </location>
</feature>
<evidence type="ECO:0000256" key="1">
    <source>
        <dbReference type="SAM" id="MobiDB-lite"/>
    </source>
</evidence>
<protein>
    <submittedName>
        <fullName evidence="2">Uncharacterized protein</fullName>
    </submittedName>
</protein>
<name>A0AA38SH58_9ASTR</name>
<reference evidence="2" key="1">
    <citation type="submission" date="2023-03" db="EMBL/GenBank/DDBJ databases">
        <title>Chromosome-scale reference genome and RAD-based genetic map of yellow starthistle (Centaurea solstitialis) reveal putative structural variation and QTLs associated with invader traits.</title>
        <authorList>
            <person name="Reatini B."/>
            <person name="Cang F.A."/>
            <person name="Jiang Q."/>
            <person name="Mckibben M.T.W."/>
            <person name="Barker M.S."/>
            <person name="Rieseberg L.H."/>
            <person name="Dlugosch K.M."/>
        </authorList>
    </citation>
    <scope>NUCLEOTIDE SEQUENCE</scope>
    <source>
        <strain evidence="2">CAN-66</strain>
        <tissue evidence="2">Leaf</tissue>
    </source>
</reference>
<dbReference type="Proteomes" id="UP001172457">
    <property type="component" value="Chromosome 7"/>
</dbReference>
<gene>
    <name evidence="2" type="ORF">OSB04_029220</name>
</gene>
<keyword evidence="3" id="KW-1185">Reference proteome</keyword>
<feature type="region of interest" description="Disordered" evidence="1">
    <location>
        <begin position="61"/>
        <end position="83"/>
    </location>
</feature>
<dbReference type="PANTHER" id="PTHR47150">
    <property type="entry name" value="OS12G0169200 PROTEIN"/>
    <property type="match status" value="1"/>
</dbReference>
<dbReference type="Pfam" id="PF04827">
    <property type="entry name" value="Plant_tran"/>
    <property type="match status" value="1"/>
</dbReference>
<accession>A0AA38SH58</accession>
<sequence>MNECELQPIGLVQLVLVQHVSKLARDDDMFGSNGNHRHMMAPLAIPDYEVNVQNFWINSQHSDNSQSIPENVQSSQKTSRDHPWDTKEDIALMSAWAFVSEDATRGKNQKKGAIFSRVKKYYDAAREENPEGMHERNENQMKGRWTRLNENANKWIAAYKEAYRQKRSGMSMADVEKEAHAIYEAGGKKFLDLVVFNQVMCKHVKWELKLDRDTTRSRSEYEVGCEDSGGSTKRSKTTEEDTDQESPNVGGSIIKRPTGRDAAKKRGKESVDEFDEWQTRVVEQNQQFDRMVEDMVINSSNMFIGDQPPRARRIYRERQREIGEARLMEDYFVDNPTYDDVIFRRRFRMRRPLFHHIVDAVTANDVYFQRRPNATGRQSLSPLQKCTGAMRVSAYGTSVDAVDEYLRMSGSTTRESLMNFVNGVISCFGDEYLRKPTKDDLARLLYVGDQRGFPGSLNDINVLHRSPIFDDILAGRAPKVTYVVNGRENDRAYYLTDGIYPAWAVFVKSITSPQIQKHKLFAEHQEGVRKDVERAFGVLQARFAFLRHPCLVWDKENMGQIMIACIILHNMIVEDERDTYLRYYDPTEFLNDMPTNRRGSTVEDDSQLL</sequence>
<feature type="region of interest" description="Disordered" evidence="1">
    <location>
        <begin position="217"/>
        <end position="270"/>
    </location>
</feature>
<feature type="compositionally biased region" description="Basic and acidic residues" evidence="1">
    <location>
        <begin position="258"/>
        <end position="270"/>
    </location>
</feature>
<dbReference type="PANTHER" id="PTHR47150:SF6">
    <property type="entry name" value="OS01G0872900 PROTEIN"/>
    <property type="match status" value="1"/>
</dbReference>
<dbReference type="InterPro" id="IPR006912">
    <property type="entry name" value="Harbinger_derived_prot"/>
</dbReference>
<dbReference type="EMBL" id="JARYMX010000007">
    <property type="protein sequence ID" value="KAJ9542714.1"/>
    <property type="molecule type" value="Genomic_DNA"/>
</dbReference>
<proteinExistence type="predicted"/>
<comment type="caution">
    <text evidence="2">The sequence shown here is derived from an EMBL/GenBank/DDBJ whole genome shotgun (WGS) entry which is preliminary data.</text>
</comment>
<dbReference type="AlphaFoldDB" id="A0AA38SH58"/>
<evidence type="ECO:0000313" key="3">
    <source>
        <dbReference type="Proteomes" id="UP001172457"/>
    </source>
</evidence>
<evidence type="ECO:0000313" key="2">
    <source>
        <dbReference type="EMBL" id="KAJ9542714.1"/>
    </source>
</evidence>
<organism evidence="2 3">
    <name type="scientific">Centaurea solstitialis</name>
    <name type="common">yellow star-thistle</name>
    <dbReference type="NCBI Taxonomy" id="347529"/>
    <lineage>
        <taxon>Eukaryota</taxon>
        <taxon>Viridiplantae</taxon>
        <taxon>Streptophyta</taxon>
        <taxon>Embryophyta</taxon>
        <taxon>Tracheophyta</taxon>
        <taxon>Spermatophyta</taxon>
        <taxon>Magnoliopsida</taxon>
        <taxon>eudicotyledons</taxon>
        <taxon>Gunneridae</taxon>
        <taxon>Pentapetalae</taxon>
        <taxon>asterids</taxon>
        <taxon>campanulids</taxon>
        <taxon>Asterales</taxon>
        <taxon>Asteraceae</taxon>
        <taxon>Carduoideae</taxon>
        <taxon>Cardueae</taxon>
        <taxon>Centaureinae</taxon>
        <taxon>Centaurea</taxon>
    </lineage>
</organism>